<name>A0A507FCK4_9FUNG</name>
<keyword evidence="5 12" id="KW-0949">S-adenosyl-L-methionine</keyword>
<keyword evidence="10 12" id="KW-0594">Phospholipid biosynthesis</keyword>
<dbReference type="STRING" id="246404.A0A507FCK4"/>
<organism evidence="14 15">
    <name type="scientific">Chytriomyces confervae</name>
    <dbReference type="NCBI Taxonomy" id="246404"/>
    <lineage>
        <taxon>Eukaryota</taxon>
        <taxon>Fungi</taxon>
        <taxon>Fungi incertae sedis</taxon>
        <taxon>Chytridiomycota</taxon>
        <taxon>Chytridiomycota incertae sedis</taxon>
        <taxon>Chytridiomycetes</taxon>
        <taxon>Chytridiales</taxon>
        <taxon>Chytriomycetaceae</taxon>
        <taxon>Chytriomyces</taxon>
    </lineage>
</organism>
<dbReference type="InterPro" id="IPR007318">
    <property type="entry name" value="Phopholipid_MeTrfase"/>
</dbReference>
<dbReference type="EMBL" id="QEAP01000146">
    <property type="protein sequence ID" value="TPX74071.1"/>
    <property type="molecule type" value="Genomic_DNA"/>
</dbReference>
<keyword evidence="11 12" id="KW-1208">Phospholipid metabolism</keyword>
<keyword evidence="12" id="KW-0256">Endoplasmic reticulum</keyword>
<reference evidence="14 15" key="1">
    <citation type="journal article" date="2019" name="Sci. Rep.">
        <title>Comparative genomics of chytrid fungi reveal insights into the obligate biotrophic and pathogenic lifestyle of Synchytrium endobioticum.</title>
        <authorList>
            <person name="van de Vossenberg B.T.L.H."/>
            <person name="Warris S."/>
            <person name="Nguyen H.D.T."/>
            <person name="van Gent-Pelzer M.P.E."/>
            <person name="Joly D.L."/>
            <person name="van de Geest H.C."/>
            <person name="Bonants P.J.M."/>
            <person name="Smith D.S."/>
            <person name="Levesque C.A."/>
            <person name="van der Lee T.A.J."/>
        </authorList>
    </citation>
    <scope>NUCLEOTIDE SEQUENCE [LARGE SCALE GENOMIC DNA]</scope>
    <source>
        <strain evidence="14 15">CBS 675.73</strain>
    </source>
</reference>
<dbReference type="AlphaFoldDB" id="A0A507FCK4"/>
<dbReference type="PANTHER" id="PTHR32138">
    <property type="entry name" value="PHOSPHATIDYLETHANOLAMINE N-METHYLTRANSFERASE"/>
    <property type="match status" value="1"/>
</dbReference>
<keyword evidence="2 12" id="KW-0444">Lipid biosynthesis</keyword>
<keyword evidence="3 12" id="KW-0489">Methyltransferase</keyword>
<feature type="transmembrane region" description="Helical" evidence="12">
    <location>
        <begin position="381"/>
        <end position="398"/>
    </location>
</feature>
<dbReference type="GO" id="GO:0006656">
    <property type="term" value="P:phosphatidylcholine biosynthetic process"/>
    <property type="evidence" value="ECO:0007669"/>
    <property type="project" value="UniProtKB-UniRule"/>
</dbReference>
<evidence type="ECO:0000313" key="15">
    <source>
        <dbReference type="Proteomes" id="UP000320333"/>
    </source>
</evidence>
<feature type="transmembrane region" description="Helical" evidence="12">
    <location>
        <begin position="161"/>
        <end position="182"/>
    </location>
</feature>
<evidence type="ECO:0000256" key="2">
    <source>
        <dbReference type="ARBA" id="ARBA00022516"/>
    </source>
</evidence>
<evidence type="ECO:0000256" key="13">
    <source>
        <dbReference type="SAM" id="MobiDB-lite"/>
    </source>
</evidence>
<dbReference type="PROSITE" id="PS51598">
    <property type="entry name" value="SAM_CHO2"/>
    <property type="match status" value="1"/>
</dbReference>
<proteinExistence type="inferred from homology"/>
<comment type="function">
    <text evidence="12">Catalyzes the first step of the methylation pathway of phosphatidylcholine biosynthesis, the SAM-dependent methylation of phosphatidylethanolamine (PE) to phosphatidylmonomethylethanolamine (PMME).</text>
</comment>
<evidence type="ECO:0000256" key="1">
    <source>
        <dbReference type="ARBA" id="ARBA00004127"/>
    </source>
</evidence>
<evidence type="ECO:0000256" key="12">
    <source>
        <dbReference type="RuleBase" id="RU361122"/>
    </source>
</evidence>
<comment type="caution">
    <text evidence="14">The sequence shown here is derived from an EMBL/GenBank/DDBJ whole genome shotgun (WGS) entry which is preliminary data.</text>
</comment>
<feature type="region of interest" description="Disordered" evidence="13">
    <location>
        <begin position="665"/>
        <end position="698"/>
    </location>
</feature>
<comment type="subcellular location">
    <subcellularLocation>
        <location evidence="1">Endomembrane system</location>
        <topology evidence="1">Multi-pass membrane protein</topology>
    </subcellularLocation>
    <subcellularLocation>
        <location evidence="12">Endoplasmic reticulum membrane</location>
        <topology evidence="12">Multi-pass membrane protein</topology>
    </subcellularLocation>
</comment>
<dbReference type="GO" id="GO:0032259">
    <property type="term" value="P:methylation"/>
    <property type="evidence" value="ECO:0007669"/>
    <property type="project" value="UniProtKB-KW"/>
</dbReference>
<dbReference type="Pfam" id="PF04191">
    <property type="entry name" value="PEMT"/>
    <property type="match status" value="2"/>
</dbReference>
<feature type="region of interest" description="Disordered" evidence="13">
    <location>
        <begin position="711"/>
        <end position="772"/>
    </location>
</feature>
<feature type="transmembrane region" description="Helical" evidence="12">
    <location>
        <begin position="92"/>
        <end position="113"/>
    </location>
</feature>
<feature type="transmembrane region" description="Helical" evidence="12">
    <location>
        <begin position="410"/>
        <end position="432"/>
    </location>
</feature>
<dbReference type="EC" id="2.1.1.17" evidence="12"/>
<keyword evidence="15" id="KW-1185">Reference proteome</keyword>
<keyword evidence="7 12" id="KW-1133">Transmembrane helix</keyword>
<dbReference type="UniPathway" id="UPA00753"/>
<protein>
    <recommendedName>
        <fullName evidence="12">Phosphatidylethanolamine N-methyltransferase</fullName>
        <shortName evidence="12">PEAMT</shortName>
        <ecNumber evidence="12">2.1.1.17</ecNumber>
    </recommendedName>
</protein>
<comment type="caution">
    <text evidence="12">Lacks conserved residue(s) required for the propagation of feature annotation.</text>
</comment>
<evidence type="ECO:0000256" key="10">
    <source>
        <dbReference type="ARBA" id="ARBA00023209"/>
    </source>
</evidence>
<sequence length="1219" mass="136043">MSDESSLQRLVDQSLTRKRGARNGLQEPIHDADLANLMVGRTRSGAVFPIPPVNSLLHSLLFPACIFDWTILMLIAANLVLLLLFGTPKTMFLALFVAWRIAYNLAIGILLRLQCDYNWLTRLAKKYGFAPNAGKKRGQWQSYLVAEVMKKLDLDEAEFNASVYFFLLFINLPVEFTTWILFRALVDCVLVNDFMSHTLFSIAYFKAPTHDGVGPEIFGIGWKDWLRYSVGCVLLLVNYGIKIEGNRAVSDYAWYWGDFFFFQTNESVAPNQSSHTTDSNEPFSPQPPAAAFELAPHPMYSVGYVGFYAAALIAKSYTVFFVSLVAHLAQIGFFFFVESHHFERTYGPPGADSNLTENLQSLFRRDLLMFKNFDLFRSTDVLTMLVWILTLINACIVGRVGDDHDASWKVWFYVGQALFWRFIYSGVLGYVLHLQSKYTFWSRHFIKFGETAFDAFRHWKIIYNLCQSMTYISFFLCAFMLYKLPSDWLVGTVMLKHTIALILILLHIWTTFSIHKTLGEYGWFFGDFFIDSLTASKASSPTMQIPLSTGSRGPTYTGLYRFLNHPNAWAAAASAWGVTVVTGSPHVLLVTIISQICGWCFVFLVEAPHMRRRYGNLLRSQSLVDEILPVSGSTGSFGEGYQEFAYVRNVRGSLTSMRGLRRRIGGGSGALGSRRVMGGTSDGAGGSPLRSNSSTGSFSRVAEWREQMRLHSMSSSDAGGEGAESPPGYAFEDEGLMMKDSSGVQHHSDDVDDLSRGSDGDDEDEHGFSSNSDIAANATTYGANFRGVQQGGGVGMSRSFSNPGRVSNFTSQDRLSSSFDASAFAQLGTKHHSGSAMSKNMSSGSLKRVSTVVKDAVNHAKPRVDMIVNEARNIVKTNVEKFAGSHWSQTQQLPRHLYSVSFPDTSSYSFISSTTTPRFQLGAPITIQFQCVRETLKRRDWIGIYPVGDNLSTEVTTSKSFSRWMFLTATVKNNDDDAAIPLMTKIPLGYQNPATSATPPSVVAVPADRSRATTSSLTTEQNLLFGNTVVKVRPSDEDQGLRIVTGTLLFRRSKIPWQVGKYEARYQYDGGYSVVTISQPFEIVAECFQWVDVAAEDVENEIDRIEDFLLGYVELSVDIDVGKGDAPLDANEDILARVSMDEWIEDLHQFRKYKENVAKRIVYGIKRIFGIEFSWHVVGFAGTVKHLARRIFEAKQALSPSPVPFAEVASAELVDGNVY</sequence>
<dbReference type="PANTHER" id="PTHR32138:SF0">
    <property type="entry name" value="PHOSPHATIDYLETHANOLAMINE N-METHYLTRANSFERASE"/>
    <property type="match status" value="1"/>
</dbReference>
<evidence type="ECO:0000256" key="3">
    <source>
        <dbReference type="ARBA" id="ARBA00022603"/>
    </source>
</evidence>
<evidence type="ECO:0000256" key="8">
    <source>
        <dbReference type="ARBA" id="ARBA00023098"/>
    </source>
</evidence>
<feature type="compositionally biased region" description="Basic and acidic residues" evidence="13">
    <location>
        <begin position="746"/>
        <end position="759"/>
    </location>
</feature>
<evidence type="ECO:0000256" key="11">
    <source>
        <dbReference type="ARBA" id="ARBA00023264"/>
    </source>
</evidence>
<evidence type="ECO:0000313" key="14">
    <source>
        <dbReference type="EMBL" id="TPX74071.1"/>
    </source>
</evidence>
<feature type="transmembrane region" description="Helical" evidence="12">
    <location>
        <begin position="488"/>
        <end position="509"/>
    </location>
</feature>
<feature type="transmembrane region" description="Helical" evidence="12">
    <location>
        <begin position="461"/>
        <end position="481"/>
    </location>
</feature>
<dbReference type="GO" id="GO:0004608">
    <property type="term" value="F:phosphatidylethanolamine N-methyltransferase activity"/>
    <property type="evidence" value="ECO:0007669"/>
    <property type="project" value="UniProtKB-UniRule"/>
</dbReference>
<dbReference type="InterPro" id="IPR016219">
    <property type="entry name" value="Phosphatid-EA_MeTrfase_fun"/>
</dbReference>
<evidence type="ECO:0000256" key="7">
    <source>
        <dbReference type="ARBA" id="ARBA00022989"/>
    </source>
</evidence>
<dbReference type="GO" id="GO:0005789">
    <property type="term" value="C:endoplasmic reticulum membrane"/>
    <property type="evidence" value="ECO:0007669"/>
    <property type="project" value="UniProtKB-SubCell"/>
</dbReference>
<dbReference type="OrthoDB" id="4583at2759"/>
<evidence type="ECO:0000256" key="9">
    <source>
        <dbReference type="ARBA" id="ARBA00023136"/>
    </source>
</evidence>
<feature type="transmembrane region" description="Helical" evidence="12">
    <location>
        <begin position="60"/>
        <end position="85"/>
    </location>
</feature>
<keyword evidence="6 12" id="KW-0812">Transmembrane</keyword>
<comment type="catalytic activity">
    <reaction evidence="12">
        <text>a 1,2-diacyl-sn-glycero-3-phosphoethanolamine + S-adenosyl-L-methionine = a 1,2-diacyl-sn-glycero-3-phospho-N-methylethanolamine + S-adenosyl-L-homocysteine + H(+)</text>
        <dbReference type="Rhea" id="RHEA:11164"/>
        <dbReference type="ChEBI" id="CHEBI:15378"/>
        <dbReference type="ChEBI" id="CHEBI:57856"/>
        <dbReference type="ChEBI" id="CHEBI:59789"/>
        <dbReference type="ChEBI" id="CHEBI:64573"/>
        <dbReference type="ChEBI" id="CHEBI:64612"/>
        <dbReference type="EC" id="2.1.1.17"/>
    </reaction>
</comment>
<comment type="pathway">
    <text evidence="12">Phospholipid metabolism; phosphatidylcholine biosynthesis.</text>
</comment>
<gene>
    <name evidence="14" type="ORF">CcCBS67573_g04652</name>
</gene>
<keyword evidence="8 12" id="KW-0443">Lipid metabolism</keyword>
<evidence type="ECO:0000256" key="4">
    <source>
        <dbReference type="ARBA" id="ARBA00022679"/>
    </source>
</evidence>
<feature type="compositionally biased region" description="Polar residues" evidence="13">
    <location>
        <begin position="689"/>
        <end position="698"/>
    </location>
</feature>
<evidence type="ECO:0000256" key="5">
    <source>
        <dbReference type="ARBA" id="ARBA00022691"/>
    </source>
</evidence>
<comment type="similarity">
    <text evidence="12">Belongs to the class VI-like SAM-binding methyltransferase superfamily. CHO2 family.</text>
</comment>
<evidence type="ECO:0000256" key="6">
    <source>
        <dbReference type="ARBA" id="ARBA00022692"/>
    </source>
</evidence>
<accession>A0A507FCK4</accession>
<dbReference type="Proteomes" id="UP000320333">
    <property type="component" value="Unassembled WGS sequence"/>
</dbReference>
<keyword evidence="9 12" id="KW-0472">Membrane</keyword>
<keyword evidence="4 12" id="KW-0808">Transferase</keyword>